<comment type="caution">
    <text evidence="2">The sequence shown here is derived from an EMBL/GenBank/DDBJ whole genome shotgun (WGS) entry which is preliminary data.</text>
</comment>
<dbReference type="EMBL" id="JAINUG010000004">
    <property type="protein sequence ID" value="KAJ8417024.1"/>
    <property type="molecule type" value="Genomic_DNA"/>
</dbReference>
<evidence type="ECO:0000313" key="3">
    <source>
        <dbReference type="Proteomes" id="UP001221898"/>
    </source>
</evidence>
<organism evidence="2 3">
    <name type="scientific">Aldrovandia affinis</name>
    <dbReference type="NCBI Taxonomy" id="143900"/>
    <lineage>
        <taxon>Eukaryota</taxon>
        <taxon>Metazoa</taxon>
        <taxon>Chordata</taxon>
        <taxon>Craniata</taxon>
        <taxon>Vertebrata</taxon>
        <taxon>Euteleostomi</taxon>
        <taxon>Actinopterygii</taxon>
        <taxon>Neopterygii</taxon>
        <taxon>Teleostei</taxon>
        <taxon>Notacanthiformes</taxon>
        <taxon>Halosauridae</taxon>
        <taxon>Aldrovandia</taxon>
    </lineage>
</organism>
<evidence type="ECO:0000256" key="1">
    <source>
        <dbReference type="SAM" id="Phobius"/>
    </source>
</evidence>
<sequence>MYINCAFSHVRCQIVLCFAIPTQLCSVLFVYPCVVSSCLCFRVQSCLSLVPDPPVRAPRGSCPAPLCVPRTDSLLSTSACPLTTSCLPLTHLKPGTNFACPRPLFGFLYCPDCSRMNFACLCNKEHYCILWSAPGFPTPFLTTSALSSWISKVMKTGGGETTPYLFKPATPPRTMTLVSGEATFVRLCAKIIAAGKLCSLSLN</sequence>
<keyword evidence="1" id="KW-0472">Membrane</keyword>
<name>A0AAD7T9T8_9TELE</name>
<dbReference type="AlphaFoldDB" id="A0AAD7T9T8"/>
<dbReference type="Proteomes" id="UP001221898">
    <property type="component" value="Unassembled WGS sequence"/>
</dbReference>
<evidence type="ECO:0000313" key="2">
    <source>
        <dbReference type="EMBL" id="KAJ8417024.1"/>
    </source>
</evidence>
<keyword evidence="1" id="KW-0812">Transmembrane</keyword>
<reference evidence="2" key="1">
    <citation type="journal article" date="2023" name="Science">
        <title>Genome structures resolve the early diversification of teleost fishes.</title>
        <authorList>
            <person name="Parey E."/>
            <person name="Louis A."/>
            <person name="Montfort J."/>
            <person name="Bouchez O."/>
            <person name="Roques C."/>
            <person name="Iampietro C."/>
            <person name="Lluch J."/>
            <person name="Castinel A."/>
            <person name="Donnadieu C."/>
            <person name="Desvignes T."/>
            <person name="Floi Bucao C."/>
            <person name="Jouanno E."/>
            <person name="Wen M."/>
            <person name="Mejri S."/>
            <person name="Dirks R."/>
            <person name="Jansen H."/>
            <person name="Henkel C."/>
            <person name="Chen W.J."/>
            <person name="Zahm M."/>
            <person name="Cabau C."/>
            <person name="Klopp C."/>
            <person name="Thompson A.W."/>
            <person name="Robinson-Rechavi M."/>
            <person name="Braasch I."/>
            <person name="Lecointre G."/>
            <person name="Bobe J."/>
            <person name="Postlethwait J.H."/>
            <person name="Berthelot C."/>
            <person name="Roest Crollius H."/>
            <person name="Guiguen Y."/>
        </authorList>
    </citation>
    <scope>NUCLEOTIDE SEQUENCE</scope>
    <source>
        <strain evidence="2">NC1722</strain>
    </source>
</reference>
<feature type="transmembrane region" description="Helical" evidence="1">
    <location>
        <begin position="12"/>
        <end position="31"/>
    </location>
</feature>
<accession>A0AAD7T9T8</accession>
<protein>
    <submittedName>
        <fullName evidence="2">Uncharacterized protein</fullName>
    </submittedName>
</protein>
<keyword evidence="1" id="KW-1133">Transmembrane helix</keyword>
<keyword evidence="3" id="KW-1185">Reference proteome</keyword>
<gene>
    <name evidence="2" type="ORF">AAFF_G00282510</name>
</gene>
<proteinExistence type="predicted"/>